<sequence>MTNCPCGSLHSLETCCLPYINKEKQVPTAECLMRSRYTAYTLHAASYLFDTTAPLSRRFTSKKAILAWAAQNTWVKLDVVDFTETTVTFKAYYFDHKGYPQEHYEKSSFCFQEGCWFYVDGVFY</sequence>
<evidence type="ECO:0000313" key="2">
    <source>
        <dbReference type="EMBL" id="WMW76980.1"/>
    </source>
</evidence>
<gene>
    <name evidence="2" type="ORF">RF683_05630</name>
</gene>
<dbReference type="InterPro" id="IPR032710">
    <property type="entry name" value="NTF2-like_dom_sf"/>
</dbReference>
<name>A0ABY9R8S0_9FLAO</name>
<dbReference type="InterPro" id="IPR048469">
    <property type="entry name" value="YchJ-like_M"/>
</dbReference>
<dbReference type="Gene3D" id="3.10.450.50">
    <property type="match status" value="1"/>
</dbReference>
<protein>
    <submittedName>
        <fullName evidence="2">YchJ family metal-binding protein</fullName>
    </submittedName>
</protein>
<evidence type="ECO:0000313" key="3">
    <source>
        <dbReference type="Proteomes" id="UP001180481"/>
    </source>
</evidence>
<reference evidence="2" key="1">
    <citation type="submission" date="2023-09" db="EMBL/GenBank/DDBJ databases">
        <title>Flavobacterium sp. 20NA77.7 isolated from freshwater.</title>
        <authorList>
            <person name="Le V."/>
            <person name="Ko S.-R."/>
            <person name="Ahn C.-Y."/>
            <person name="Oh H.-M."/>
        </authorList>
    </citation>
    <scope>NUCLEOTIDE SEQUENCE</scope>
    <source>
        <strain evidence="2">20NA77.7</strain>
    </source>
</reference>
<dbReference type="Pfam" id="PF17775">
    <property type="entry name" value="YchJ_M-like"/>
    <property type="match status" value="1"/>
</dbReference>
<dbReference type="RefSeq" id="WP_309531365.1">
    <property type="nucleotide sequence ID" value="NZ_CP133721.1"/>
</dbReference>
<accession>A0ABY9R8S0</accession>
<proteinExistence type="predicted"/>
<dbReference type="Proteomes" id="UP001180481">
    <property type="component" value="Chromosome"/>
</dbReference>
<keyword evidence="3" id="KW-1185">Reference proteome</keyword>
<dbReference type="EMBL" id="CP133721">
    <property type="protein sequence ID" value="WMW76980.1"/>
    <property type="molecule type" value="Genomic_DNA"/>
</dbReference>
<feature type="domain" description="YchJ-like middle NTF2-like" evidence="1">
    <location>
        <begin position="28"/>
        <end position="121"/>
    </location>
</feature>
<organism evidence="2 3">
    <name type="scientific">Flavobacterium nakdongensis</name>
    <dbReference type="NCBI Taxonomy" id="3073563"/>
    <lineage>
        <taxon>Bacteria</taxon>
        <taxon>Pseudomonadati</taxon>
        <taxon>Bacteroidota</taxon>
        <taxon>Flavobacteriia</taxon>
        <taxon>Flavobacteriales</taxon>
        <taxon>Flavobacteriaceae</taxon>
        <taxon>Flavobacterium</taxon>
    </lineage>
</organism>
<dbReference type="SUPFAM" id="SSF54427">
    <property type="entry name" value="NTF2-like"/>
    <property type="match status" value="1"/>
</dbReference>
<evidence type="ECO:0000259" key="1">
    <source>
        <dbReference type="Pfam" id="PF17775"/>
    </source>
</evidence>